<keyword evidence="13" id="KW-1185">Reference proteome</keyword>
<comment type="similarity">
    <text evidence="8">Belongs to the auxin efflux carrier (TC 2.A.69.2) family.</text>
</comment>
<feature type="transmembrane region" description="Helical" evidence="10">
    <location>
        <begin position="545"/>
        <end position="566"/>
    </location>
</feature>
<feature type="transmembrane region" description="Helical" evidence="10">
    <location>
        <begin position="93"/>
        <end position="114"/>
    </location>
</feature>
<dbReference type="EMBL" id="JALLBG020000106">
    <property type="protein sequence ID" value="KAL3764393.1"/>
    <property type="molecule type" value="Genomic_DNA"/>
</dbReference>
<accession>A0ABD3MNF0</accession>
<feature type="transmembrane region" description="Helical" evidence="10">
    <location>
        <begin position="167"/>
        <end position="186"/>
    </location>
</feature>
<comment type="caution">
    <text evidence="12">The sequence shown here is derived from an EMBL/GenBank/DDBJ whole genome shotgun (WGS) entry which is preliminary data.</text>
</comment>
<evidence type="ECO:0000256" key="9">
    <source>
        <dbReference type="SAM" id="MobiDB-lite"/>
    </source>
</evidence>
<feature type="transmembrane region" description="Helical" evidence="10">
    <location>
        <begin position="42"/>
        <end position="62"/>
    </location>
</feature>
<dbReference type="PANTHER" id="PTHR31651:SF33">
    <property type="entry name" value="PROTEIN PIN-LIKES 1"/>
    <property type="match status" value="1"/>
</dbReference>
<evidence type="ECO:0000256" key="11">
    <source>
        <dbReference type="SAM" id="SignalP"/>
    </source>
</evidence>
<keyword evidence="3" id="KW-0813">Transport</keyword>
<dbReference type="InterPro" id="IPR045033">
    <property type="entry name" value="PILS1/3/4/5/7"/>
</dbReference>
<evidence type="ECO:0000256" key="1">
    <source>
        <dbReference type="ARBA" id="ARBA00004141"/>
    </source>
</evidence>
<feature type="transmembrane region" description="Helical" evidence="10">
    <location>
        <begin position="463"/>
        <end position="484"/>
    </location>
</feature>
<evidence type="ECO:0000256" key="4">
    <source>
        <dbReference type="ARBA" id="ARBA00022692"/>
    </source>
</evidence>
<comment type="function">
    <text evidence="7">Involved in cellular auxin homeostasis by regulating auxin metabolism. Regulates intracellular auxin accumulation at the endoplasmic reticulum and thus auxin availability for nuclear auxin signaling.</text>
</comment>
<dbReference type="Pfam" id="PF03547">
    <property type="entry name" value="Mem_trans"/>
    <property type="match status" value="1"/>
</dbReference>
<evidence type="ECO:0000256" key="8">
    <source>
        <dbReference type="ARBA" id="ARBA00025752"/>
    </source>
</evidence>
<feature type="transmembrane region" description="Helical" evidence="10">
    <location>
        <begin position="126"/>
        <end position="147"/>
    </location>
</feature>
<keyword evidence="5 10" id="KW-1133">Transmembrane helix</keyword>
<name>A0ABD3MNF0_9STRA</name>
<dbReference type="AlphaFoldDB" id="A0ABD3MNF0"/>
<evidence type="ECO:0000256" key="3">
    <source>
        <dbReference type="ARBA" id="ARBA00022448"/>
    </source>
</evidence>
<evidence type="ECO:0000313" key="13">
    <source>
        <dbReference type="Proteomes" id="UP001530293"/>
    </source>
</evidence>
<keyword evidence="6 10" id="KW-0472">Membrane</keyword>
<keyword evidence="11" id="KW-0732">Signal</keyword>
<feature type="compositionally biased region" description="Polar residues" evidence="9">
    <location>
        <begin position="204"/>
        <end position="216"/>
    </location>
</feature>
<feature type="compositionally biased region" description="Basic and acidic residues" evidence="9">
    <location>
        <begin position="190"/>
        <end position="199"/>
    </location>
</feature>
<evidence type="ECO:0000313" key="12">
    <source>
        <dbReference type="EMBL" id="KAL3764393.1"/>
    </source>
</evidence>
<sequence length="615" mass="67080">MSSSMIATFLAALRAVGTATTMASAGFYLHRRNFITPSGQKMMALISQQVTIPAFLFARIIYCPKGSSSASGGGDDAEQVVCPSVADRLSDLWMLLLWPVYVVVCGLMTGYIAARLSRTPTVQIRSCLAACAFPNSTGMVITLLTVIHDQFRNSTELGRIDPTAFLSVYMLLYPVLQWGVGGWLLAPDEAKDPSEDTGNKEIIGNNNHNAGMTTEASPLLPPQLQETFNFVQHQQPSTSQTKASIGSENGSGYLRRSIKHILNFEPRQSPARTAGQEEFGGIISVHHNHHHVSSIKPSNDEDHRWISTGYVDNSSSALDAMVRELSFSSFSHHDSVDDIQAPPKMRKIRSINQNASSGYLLPHPESELENHNPHDGPIEIDAALMTTSAETPSREQIQTMQGADILPLTETLLRIASKVFQPPVIASLLGLAIASVPELRGLFENIWGNKGAEAPLKFAFDGIYAIGQAAVPINMMILGVNLSSTYRKKKQADIVDHDPMRLSNITMLAVVVGKMVAMPVIGIVSTWFFQRYYIHLPDEIDATCYLVMMIVFITPTANNVMVMVELSGSSSKEGMARLIGWQYAISPIVLSIVLSAVVSLASCHFDSSYGEDCSM</sequence>
<evidence type="ECO:0008006" key="14">
    <source>
        <dbReference type="Google" id="ProtNLM"/>
    </source>
</evidence>
<feature type="transmembrane region" description="Helical" evidence="10">
    <location>
        <begin position="505"/>
        <end position="529"/>
    </location>
</feature>
<proteinExistence type="inferred from homology"/>
<dbReference type="GO" id="GO:0016020">
    <property type="term" value="C:membrane"/>
    <property type="evidence" value="ECO:0007669"/>
    <property type="project" value="UniProtKB-SubCell"/>
</dbReference>
<evidence type="ECO:0000256" key="2">
    <source>
        <dbReference type="ARBA" id="ARBA00004308"/>
    </source>
</evidence>
<comment type="subcellular location">
    <subcellularLocation>
        <location evidence="2">Endomembrane system</location>
    </subcellularLocation>
    <subcellularLocation>
        <location evidence="1">Membrane</location>
        <topology evidence="1">Multi-pass membrane protein</topology>
    </subcellularLocation>
</comment>
<dbReference type="GO" id="GO:0012505">
    <property type="term" value="C:endomembrane system"/>
    <property type="evidence" value="ECO:0007669"/>
    <property type="project" value="UniProtKB-SubCell"/>
</dbReference>
<evidence type="ECO:0000256" key="10">
    <source>
        <dbReference type="SAM" id="Phobius"/>
    </source>
</evidence>
<feature type="transmembrane region" description="Helical" evidence="10">
    <location>
        <begin position="578"/>
        <end position="601"/>
    </location>
</feature>
<feature type="transmembrane region" description="Helical" evidence="10">
    <location>
        <begin position="6"/>
        <end position="30"/>
    </location>
</feature>
<gene>
    <name evidence="12" type="ORF">ACHAWU_004566</name>
</gene>
<protein>
    <recommendedName>
        <fullName evidence="14">Auxin efflux carrier</fullName>
    </recommendedName>
</protein>
<organism evidence="12 13">
    <name type="scientific">Discostella pseudostelligera</name>
    <dbReference type="NCBI Taxonomy" id="259834"/>
    <lineage>
        <taxon>Eukaryota</taxon>
        <taxon>Sar</taxon>
        <taxon>Stramenopiles</taxon>
        <taxon>Ochrophyta</taxon>
        <taxon>Bacillariophyta</taxon>
        <taxon>Coscinodiscophyceae</taxon>
        <taxon>Thalassiosirophycidae</taxon>
        <taxon>Stephanodiscales</taxon>
        <taxon>Stephanodiscaceae</taxon>
        <taxon>Discostella</taxon>
    </lineage>
</organism>
<evidence type="ECO:0000256" key="5">
    <source>
        <dbReference type="ARBA" id="ARBA00022989"/>
    </source>
</evidence>
<feature type="chain" id="PRO_5044762047" description="Auxin efflux carrier" evidence="11">
    <location>
        <begin position="20"/>
        <end position="615"/>
    </location>
</feature>
<dbReference type="InterPro" id="IPR004776">
    <property type="entry name" value="Mem_transp_PIN-like"/>
</dbReference>
<dbReference type="PANTHER" id="PTHR31651">
    <property type="match status" value="1"/>
</dbReference>
<feature type="region of interest" description="Disordered" evidence="9">
    <location>
        <begin position="190"/>
        <end position="217"/>
    </location>
</feature>
<dbReference type="Proteomes" id="UP001530293">
    <property type="component" value="Unassembled WGS sequence"/>
</dbReference>
<feature type="signal peptide" evidence="11">
    <location>
        <begin position="1"/>
        <end position="19"/>
    </location>
</feature>
<keyword evidence="4 10" id="KW-0812">Transmembrane</keyword>
<evidence type="ECO:0000256" key="6">
    <source>
        <dbReference type="ARBA" id="ARBA00023136"/>
    </source>
</evidence>
<reference evidence="12 13" key="1">
    <citation type="submission" date="2024-10" db="EMBL/GenBank/DDBJ databases">
        <title>Updated reference genomes for cyclostephanoid diatoms.</title>
        <authorList>
            <person name="Roberts W.R."/>
            <person name="Alverson A.J."/>
        </authorList>
    </citation>
    <scope>NUCLEOTIDE SEQUENCE [LARGE SCALE GENOMIC DNA]</scope>
    <source>
        <strain evidence="12 13">AJA232-27</strain>
    </source>
</reference>
<evidence type="ECO:0000256" key="7">
    <source>
        <dbReference type="ARBA" id="ARBA00025100"/>
    </source>
</evidence>